<comment type="caution">
    <text evidence="2">The sequence shown here is derived from an EMBL/GenBank/DDBJ whole genome shotgun (WGS) entry which is preliminary data.</text>
</comment>
<dbReference type="Pfam" id="PF01381">
    <property type="entry name" value="HTH_3"/>
    <property type="match status" value="1"/>
</dbReference>
<dbReference type="CDD" id="cd00093">
    <property type="entry name" value="HTH_XRE"/>
    <property type="match status" value="1"/>
</dbReference>
<feature type="domain" description="HTH cro/C1-type" evidence="1">
    <location>
        <begin position="7"/>
        <end position="61"/>
    </location>
</feature>
<protein>
    <submittedName>
        <fullName evidence="2">Helix-turn-helix domain-containing protein</fullName>
    </submittedName>
</protein>
<sequence length="65" mass="7657">MTPGEKLKQLREQHDLSLKEMSKLLHTTPRTLSGWERGQRKASIYAYMKCTELFDIGLSYFYTDN</sequence>
<organism evidence="2 3">
    <name type="scientific">Sporolactobacillus shoreicorticis</name>
    <dbReference type="NCBI Taxonomy" id="1923877"/>
    <lineage>
        <taxon>Bacteria</taxon>
        <taxon>Bacillati</taxon>
        <taxon>Bacillota</taxon>
        <taxon>Bacilli</taxon>
        <taxon>Bacillales</taxon>
        <taxon>Sporolactobacillaceae</taxon>
        <taxon>Sporolactobacillus</taxon>
    </lineage>
</organism>
<dbReference type="PROSITE" id="PS50943">
    <property type="entry name" value="HTH_CROC1"/>
    <property type="match status" value="1"/>
</dbReference>
<evidence type="ECO:0000313" key="2">
    <source>
        <dbReference type="EMBL" id="MFD2695024.1"/>
    </source>
</evidence>
<reference evidence="3" key="1">
    <citation type="journal article" date="2019" name="Int. J. Syst. Evol. Microbiol.">
        <title>The Global Catalogue of Microorganisms (GCM) 10K type strain sequencing project: providing services to taxonomists for standard genome sequencing and annotation.</title>
        <authorList>
            <consortium name="The Broad Institute Genomics Platform"/>
            <consortium name="The Broad Institute Genome Sequencing Center for Infectious Disease"/>
            <person name="Wu L."/>
            <person name="Ma J."/>
        </authorList>
    </citation>
    <scope>NUCLEOTIDE SEQUENCE [LARGE SCALE GENOMIC DNA]</scope>
    <source>
        <strain evidence="3">TISTR 2466</strain>
    </source>
</reference>
<dbReference type="InterPro" id="IPR010982">
    <property type="entry name" value="Lambda_DNA-bd_dom_sf"/>
</dbReference>
<name>A0ABW5S7G3_9BACL</name>
<dbReference type="Proteomes" id="UP001597399">
    <property type="component" value="Unassembled WGS sequence"/>
</dbReference>
<dbReference type="SMART" id="SM00530">
    <property type="entry name" value="HTH_XRE"/>
    <property type="match status" value="1"/>
</dbReference>
<keyword evidence="3" id="KW-1185">Reference proteome</keyword>
<evidence type="ECO:0000313" key="3">
    <source>
        <dbReference type="Proteomes" id="UP001597399"/>
    </source>
</evidence>
<dbReference type="Gene3D" id="1.10.260.40">
    <property type="entry name" value="lambda repressor-like DNA-binding domains"/>
    <property type="match status" value="1"/>
</dbReference>
<dbReference type="SUPFAM" id="SSF47413">
    <property type="entry name" value="lambda repressor-like DNA-binding domains"/>
    <property type="match status" value="1"/>
</dbReference>
<dbReference type="RefSeq" id="WP_373689461.1">
    <property type="nucleotide sequence ID" value="NZ_JAMXWM010000031.1"/>
</dbReference>
<gene>
    <name evidence="2" type="ORF">ACFSUE_15515</name>
</gene>
<accession>A0ABW5S7G3</accession>
<evidence type="ECO:0000259" key="1">
    <source>
        <dbReference type="PROSITE" id="PS50943"/>
    </source>
</evidence>
<proteinExistence type="predicted"/>
<dbReference type="EMBL" id="JBHUMQ010000034">
    <property type="protein sequence ID" value="MFD2695024.1"/>
    <property type="molecule type" value="Genomic_DNA"/>
</dbReference>
<dbReference type="InterPro" id="IPR001387">
    <property type="entry name" value="Cro/C1-type_HTH"/>
</dbReference>